<protein>
    <submittedName>
        <fullName evidence="3">Uncharacterized protein</fullName>
    </submittedName>
</protein>
<feature type="signal peptide" evidence="2">
    <location>
        <begin position="1"/>
        <end position="30"/>
    </location>
</feature>
<evidence type="ECO:0000313" key="4">
    <source>
        <dbReference type="Proteomes" id="UP000314294"/>
    </source>
</evidence>
<accession>A0A4Z2ECH8</accession>
<evidence type="ECO:0000256" key="1">
    <source>
        <dbReference type="SAM" id="MobiDB-lite"/>
    </source>
</evidence>
<keyword evidence="4" id="KW-1185">Reference proteome</keyword>
<proteinExistence type="predicted"/>
<dbReference type="EMBL" id="SRLO01011181">
    <property type="protein sequence ID" value="TNN26002.1"/>
    <property type="molecule type" value="Genomic_DNA"/>
</dbReference>
<dbReference type="PROSITE" id="PS51257">
    <property type="entry name" value="PROKAR_LIPOPROTEIN"/>
    <property type="match status" value="1"/>
</dbReference>
<feature type="region of interest" description="Disordered" evidence="1">
    <location>
        <begin position="85"/>
        <end position="125"/>
    </location>
</feature>
<feature type="chain" id="PRO_5021397400" evidence="2">
    <location>
        <begin position="31"/>
        <end position="125"/>
    </location>
</feature>
<feature type="compositionally biased region" description="Polar residues" evidence="1">
    <location>
        <begin position="115"/>
        <end position="125"/>
    </location>
</feature>
<organism evidence="3 4">
    <name type="scientific">Liparis tanakae</name>
    <name type="common">Tanaka's snailfish</name>
    <dbReference type="NCBI Taxonomy" id="230148"/>
    <lineage>
        <taxon>Eukaryota</taxon>
        <taxon>Metazoa</taxon>
        <taxon>Chordata</taxon>
        <taxon>Craniata</taxon>
        <taxon>Vertebrata</taxon>
        <taxon>Euteleostomi</taxon>
        <taxon>Actinopterygii</taxon>
        <taxon>Neopterygii</taxon>
        <taxon>Teleostei</taxon>
        <taxon>Neoteleostei</taxon>
        <taxon>Acanthomorphata</taxon>
        <taxon>Eupercaria</taxon>
        <taxon>Perciformes</taxon>
        <taxon>Cottioidei</taxon>
        <taxon>Cottales</taxon>
        <taxon>Liparidae</taxon>
        <taxon>Liparis</taxon>
    </lineage>
</organism>
<dbReference type="Proteomes" id="UP000314294">
    <property type="component" value="Unassembled WGS sequence"/>
</dbReference>
<reference evidence="3 4" key="1">
    <citation type="submission" date="2019-03" db="EMBL/GenBank/DDBJ databases">
        <title>First draft genome of Liparis tanakae, snailfish: a comprehensive survey of snailfish specific genes.</title>
        <authorList>
            <person name="Kim W."/>
            <person name="Song I."/>
            <person name="Jeong J.-H."/>
            <person name="Kim D."/>
            <person name="Kim S."/>
            <person name="Ryu S."/>
            <person name="Song J.Y."/>
            <person name="Lee S.K."/>
        </authorList>
    </citation>
    <scope>NUCLEOTIDE SEQUENCE [LARGE SCALE GENOMIC DNA]</scope>
    <source>
        <tissue evidence="3">Muscle</tissue>
    </source>
</reference>
<evidence type="ECO:0000313" key="3">
    <source>
        <dbReference type="EMBL" id="TNN26002.1"/>
    </source>
</evidence>
<name>A0A4Z2ECH8_9TELE</name>
<dbReference type="AlphaFoldDB" id="A0A4Z2ECH8"/>
<comment type="caution">
    <text evidence="3">The sequence shown here is derived from an EMBL/GenBank/DDBJ whole genome shotgun (WGS) entry which is preliminary data.</text>
</comment>
<sequence length="125" mass="13242">MEPRASPFVRRRCGAAALALLLLALTGCSAGESLNRLRFTTVMSGEPGNAVRNTVAPARCARRAARDKLCLRVFGRHVAARAGRSTLGARAAAREKHSAAPRLPGARHPGLTLRARSSLQSQSTC</sequence>
<gene>
    <name evidence="3" type="ORF">EYF80_063862</name>
</gene>
<evidence type="ECO:0000256" key="2">
    <source>
        <dbReference type="SAM" id="SignalP"/>
    </source>
</evidence>
<keyword evidence="2" id="KW-0732">Signal</keyword>